<organism evidence="1 2">
    <name type="scientific">Peronospora belbahrii</name>
    <dbReference type="NCBI Taxonomy" id="622444"/>
    <lineage>
        <taxon>Eukaryota</taxon>
        <taxon>Sar</taxon>
        <taxon>Stramenopiles</taxon>
        <taxon>Oomycota</taxon>
        <taxon>Peronosporomycetes</taxon>
        <taxon>Peronosporales</taxon>
        <taxon>Peronosporaceae</taxon>
        <taxon>Peronospora</taxon>
    </lineage>
</organism>
<evidence type="ECO:0000313" key="2">
    <source>
        <dbReference type="Proteomes" id="UP001158986"/>
    </source>
</evidence>
<evidence type="ECO:0000313" key="1">
    <source>
        <dbReference type="EMBL" id="CAH0516596.1"/>
    </source>
</evidence>
<reference evidence="1 2" key="1">
    <citation type="submission" date="2021-11" db="EMBL/GenBank/DDBJ databases">
        <authorList>
            <person name="Islam A."/>
            <person name="Islam S."/>
            <person name="Flora M.S."/>
            <person name="Rahman M."/>
            <person name="Ziaur R.M."/>
            <person name="Epstein J.H."/>
            <person name="Hassan M."/>
            <person name="Klassen M."/>
            <person name="Woodard K."/>
            <person name="Webb A."/>
            <person name="Webby R.J."/>
            <person name="El Zowalaty M.E."/>
        </authorList>
    </citation>
    <scope>NUCLEOTIDE SEQUENCE [LARGE SCALE GENOMIC DNA]</scope>
    <source>
        <strain evidence="1">Pbs1</strain>
    </source>
</reference>
<dbReference type="EMBL" id="CAKLCB010000177">
    <property type="protein sequence ID" value="CAH0516596.1"/>
    <property type="molecule type" value="Genomic_DNA"/>
</dbReference>
<comment type="caution">
    <text evidence="1">The sequence shown here is derived from an EMBL/GenBank/DDBJ whole genome shotgun (WGS) entry which is preliminary data.</text>
</comment>
<protein>
    <submittedName>
        <fullName evidence="1">Uncharacterized protein</fullName>
    </submittedName>
</protein>
<accession>A0ABN8CXI1</accession>
<name>A0ABN8CXI1_9STRA</name>
<proteinExistence type="predicted"/>
<dbReference type="Proteomes" id="UP001158986">
    <property type="component" value="Unassembled WGS sequence"/>
</dbReference>
<gene>
    <name evidence="1" type="ORF">PBS001_LOCUS3253</name>
</gene>
<sequence length="110" mass="12690">MDLPPLIVSIIVVEKVQSNNQYLRSSIQAAARNAFKTCNCNRSQKMDGKFLSERMQWLDKKLGSNDMNFRSFFKKELSSVIDGFCGYTYVHELVIAGKYWSRMLCDVPTH</sequence>
<keyword evidence="2" id="KW-1185">Reference proteome</keyword>